<dbReference type="EMBL" id="JANQDH010000113">
    <property type="protein sequence ID" value="MDH6061928.1"/>
    <property type="molecule type" value="Genomic_DNA"/>
</dbReference>
<reference evidence="1 2" key="1">
    <citation type="journal article" date="2023" name="J. Phycol.">
        <title>Chrysosporum ovalisporum is synonymous with the true-branching cyanobacterium Umezakia natans (Nostocales/Aphanizomenonaceae).</title>
        <authorList>
            <person name="McGregor G.B."/>
            <person name="Sendall B.C."/>
            <person name="Niiyama Y."/>
            <person name="Tuji A."/>
            <person name="Willis A."/>
        </authorList>
    </citation>
    <scope>NUCLEOTIDE SEQUENCE [LARGE SCALE GENOMIC DNA]</scope>
    <source>
        <strain evidence="1 2">ANA360D</strain>
    </source>
</reference>
<dbReference type="RefSeq" id="WP_280655874.1">
    <property type="nucleotide sequence ID" value="NZ_JANQDH010000113.1"/>
</dbReference>
<comment type="caution">
    <text evidence="1">The sequence shown here is derived from an EMBL/GenBank/DDBJ whole genome shotgun (WGS) entry which is preliminary data.</text>
</comment>
<proteinExistence type="predicted"/>
<sequence length="46" mass="4969">MILNIHNYLIGGGLLEQILGYNGEVYTGASPQGAKVAILLIAWLNR</sequence>
<dbReference type="Proteomes" id="UP001159387">
    <property type="component" value="Unassembled WGS sequence"/>
</dbReference>
<evidence type="ECO:0000313" key="1">
    <source>
        <dbReference type="EMBL" id="MDH6061928.1"/>
    </source>
</evidence>
<accession>A0AA43GUH0</accession>
<name>A0AA43GUH0_9CYAN</name>
<organism evidence="1 2">
    <name type="scientific">Chrysosporum bergii ANA360D</name>
    <dbReference type="NCBI Taxonomy" id="617107"/>
    <lineage>
        <taxon>Bacteria</taxon>
        <taxon>Bacillati</taxon>
        <taxon>Cyanobacteriota</taxon>
        <taxon>Cyanophyceae</taxon>
        <taxon>Nostocales</taxon>
        <taxon>Nodulariaceae</taxon>
        <taxon>Chrysosporum</taxon>
    </lineage>
</organism>
<evidence type="ECO:0000313" key="2">
    <source>
        <dbReference type="Proteomes" id="UP001159387"/>
    </source>
</evidence>
<protein>
    <submittedName>
        <fullName evidence="1">Uncharacterized protein</fullName>
    </submittedName>
</protein>
<dbReference type="AlphaFoldDB" id="A0AA43GUH0"/>
<gene>
    <name evidence="1" type="ORF">NWP17_16050</name>
</gene>
<keyword evidence="2" id="KW-1185">Reference proteome</keyword>